<evidence type="ECO:0000256" key="2">
    <source>
        <dbReference type="SAM" id="SignalP"/>
    </source>
</evidence>
<keyword evidence="2" id="KW-0732">Signal</keyword>
<dbReference type="OrthoDB" id="42638at2759"/>
<feature type="domain" description="Sialate O-acetylesterase" evidence="3">
    <location>
        <begin position="122"/>
        <end position="368"/>
    </location>
</feature>
<proteinExistence type="predicted"/>
<evidence type="ECO:0000256" key="1">
    <source>
        <dbReference type="ARBA" id="ARBA00022801"/>
    </source>
</evidence>
<feature type="signal peptide" evidence="2">
    <location>
        <begin position="1"/>
        <end position="19"/>
    </location>
</feature>
<dbReference type="Pfam" id="PF03629">
    <property type="entry name" value="SASA"/>
    <property type="match status" value="1"/>
</dbReference>
<reference evidence="4" key="1">
    <citation type="submission" date="2021-01" db="UniProtKB">
        <authorList>
            <consortium name="EnsemblMetazoa"/>
        </authorList>
    </citation>
    <scope>IDENTIFICATION</scope>
</reference>
<organism evidence="4 5">
    <name type="scientific">Clytia hemisphaerica</name>
    <dbReference type="NCBI Taxonomy" id="252671"/>
    <lineage>
        <taxon>Eukaryota</taxon>
        <taxon>Metazoa</taxon>
        <taxon>Cnidaria</taxon>
        <taxon>Hydrozoa</taxon>
        <taxon>Hydroidolina</taxon>
        <taxon>Leptothecata</taxon>
        <taxon>Obeliida</taxon>
        <taxon>Clytiidae</taxon>
        <taxon>Clytia</taxon>
    </lineage>
</organism>
<accession>A0A7M5WVZ1</accession>
<feature type="chain" id="PRO_5029586247" description="Sialate O-acetylesterase domain-containing protein" evidence="2">
    <location>
        <begin position="20"/>
        <end position="515"/>
    </location>
</feature>
<dbReference type="RefSeq" id="XP_066926698.1">
    <property type="nucleotide sequence ID" value="XM_067070597.1"/>
</dbReference>
<name>A0A7M5WVZ1_9CNID</name>
<dbReference type="GO" id="GO:0001681">
    <property type="term" value="F:sialate O-acetylesterase activity"/>
    <property type="evidence" value="ECO:0007669"/>
    <property type="project" value="InterPro"/>
</dbReference>
<evidence type="ECO:0000313" key="4">
    <source>
        <dbReference type="EnsemblMetazoa" id="CLYHEMP013700.1"/>
    </source>
</evidence>
<keyword evidence="1" id="KW-0378">Hydrolase</keyword>
<dbReference type="PANTHER" id="PTHR22901">
    <property type="entry name" value="SIALATE O-ACETYLESTERASE"/>
    <property type="match status" value="1"/>
</dbReference>
<dbReference type="Proteomes" id="UP000594262">
    <property type="component" value="Unplaced"/>
</dbReference>
<dbReference type="SUPFAM" id="SSF52266">
    <property type="entry name" value="SGNH hydrolase"/>
    <property type="match status" value="1"/>
</dbReference>
<dbReference type="AlphaFoldDB" id="A0A7M5WVZ1"/>
<dbReference type="PANTHER" id="PTHR22901:SF0">
    <property type="entry name" value="SIALATE O-ACETYLESTERASE"/>
    <property type="match status" value="1"/>
</dbReference>
<dbReference type="InterPro" id="IPR039329">
    <property type="entry name" value="SIAE"/>
</dbReference>
<protein>
    <recommendedName>
        <fullName evidence="3">Sialate O-acetylesterase domain-containing protein</fullName>
    </recommendedName>
</protein>
<dbReference type="EnsemblMetazoa" id="CLYHEMT013700.1">
    <property type="protein sequence ID" value="CLYHEMP013700.1"/>
    <property type="gene ID" value="CLYHEMG013700"/>
</dbReference>
<evidence type="ECO:0000313" key="5">
    <source>
        <dbReference type="Proteomes" id="UP000594262"/>
    </source>
</evidence>
<keyword evidence="5" id="KW-1185">Reference proteome</keyword>
<evidence type="ECO:0000259" key="3">
    <source>
        <dbReference type="Pfam" id="PF03629"/>
    </source>
</evidence>
<sequence length="515" mass="58420">MTMYLALVLIVLNSPVVFSQFRFANNYGSNMVLQRAPLSANVWGFGEEGQKVQLTVVEGSNTRFKYETIVYESLTGESVWKIKLDPLEPPINKSNQPYEIIARSKWKGEEIEIKLEDVLFGDVWLCSGQSNMAFTVGMSSTSEEELAAADERPDIRLFTVKRNYSEIAVNDLQYVNIWQNWTKASRESVGGPNFKYFSAVCWMFGRRLYDQYKIPIGLIATSWGGTRIEAWSSPTALAKCKLKHHEEPKSPQNSYSVLWNAMIYPFLNMTIKGAIWYQGEANSLYNSEIYACTFPEMINDWRKKWFEGTDGSTDQMLPFGFVQLATIDPKIPEQRFPRIRYEQTANYGYVPNPKQQNVFMAVAMDLPDDNSPYGAVHPRDKNTVAYRLSLGARAMVYGEINITFQGAIMDSCKIMSLEGKSYVRVSFRGADEEGLLIKSHDGFEVQIKGTGQWTATNMIFSPSSDPVGIYLTIPSNQNVTAVRYVWSNRPCDYQRCAIYSLDYGLPSPPGLCFIP</sequence>
<dbReference type="Gene3D" id="3.40.50.1110">
    <property type="entry name" value="SGNH hydrolase"/>
    <property type="match status" value="1"/>
</dbReference>
<dbReference type="GeneID" id="136814094"/>
<dbReference type="InterPro" id="IPR036514">
    <property type="entry name" value="SGNH_hydro_sf"/>
</dbReference>
<dbReference type="GO" id="GO:0005975">
    <property type="term" value="P:carbohydrate metabolic process"/>
    <property type="evidence" value="ECO:0007669"/>
    <property type="project" value="TreeGrafter"/>
</dbReference>
<dbReference type="InterPro" id="IPR005181">
    <property type="entry name" value="SASA"/>
</dbReference>